<dbReference type="PROSITE" id="PS01091">
    <property type="entry name" value="TATD_3"/>
    <property type="match status" value="1"/>
</dbReference>
<dbReference type="RefSeq" id="WP_251223515.1">
    <property type="nucleotide sequence ID" value="NZ_JAMBOL010000009.1"/>
</dbReference>
<dbReference type="SUPFAM" id="SSF51556">
    <property type="entry name" value="Metallo-dependent hydrolases"/>
    <property type="match status" value="1"/>
</dbReference>
<feature type="binding site" evidence="2">
    <location>
        <position position="7"/>
    </location>
    <ligand>
        <name>a divalent metal cation</name>
        <dbReference type="ChEBI" id="CHEBI:60240"/>
        <label>1</label>
    </ligand>
</feature>
<dbReference type="InterPro" id="IPR001130">
    <property type="entry name" value="TatD-like"/>
</dbReference>
<keyword evidence="2" id="KW-0479">Metal-binding</keyword>
<feature type="binding site" evidence="2">
    <location>
        <position position="155"/>
    </location>
    <ligand>
        <name>a divalent metal cation</name>
        <dbReference type="ChEBI" id="CHEBI:60240"/>
        <label>2</label>
    </ligand>
</feature>
<feature type="binding site" evidence="2">
    <location>
        <position position="131"/>
    </location>
    <ligand>
        <name>a divalent metal cation</name>
        <dbReference type="ChEBI" id="CHEBI:60240"/>
        <label>2</label>
    </ligand>
</feature>
<protein>
    <submittedName>
        <fullName evidence="3">TatD family hydrolase</fullName>
    </submittedName>
</protein>
<dbReference type="PIRSF" id="PIRSF005902">
    <property type="entry name" value="DNase_TatD"/>
    <property type="match status" value="1"/>
</dbReference>
<evidence type="ECO:0000313" key="3">
    <source>
        <dbReference type="EMBL" id="MCM3714750.1"/>
    </source>
</evidence>
<feature type="binding site" evidence="2">
    <location>
        <position position="203"/>
    </location>
    <ligand>
        <name>a divalent metal cation</name>
        <dbReference type="ChEBI" id="CHEBI:60240"/>
        <label>1</label>
    </ligand>
</feature>
<dbReference type="Pfam" id="PF01026">
    <property type="entry name" value="TatD_DNase"/>
    <property type="match status" value="1"/>
</dbReference>
<accession>A0A9X2DRB5</accession>
<sequence>MIDAHIHLDHYDSHNLYDEIERWHEAGITGVIAVSKDLPSSYQTLALQQRFPDFVHACIGFHPEYPLPGARDFAEWRRLLQAERARITAIGEIGLPHYELANLPDRLEDHLAFVSQILDEAVAHGLPVALHAVHDKAALMLQLLQTKGIAEAHFHWLKAPPAVVRQIAAAGYYISLTPEVCYRQRDQQLARLVPARQLLIETDGPWRYDGPFSGQETTPLFLQSVVQQLAALFGTAESTIRVQIIRNTHSCYRLEPRFTS</sequence>
<dbReference type="PANTHER" id="PTHR46124">
    <property type="entry name" value="D-AMINOACYL-TRNA DEACYLASE"/>
    <property type="match status" value="1"/>
</dbReference>
<feature type="binding site" evidence="2">
    <location>
        <position position="92"/>
    </location>
    <ligand>
        <name>a divalent metal cation</name>
        <dbReference type="ChEBI" id="CHEBI:60240"/>
        <label>1</label>
    </ligand>
</feature>
<dbReference type="GO" id="GO:0046872">
    <property type="term" value="F:metal ion binding"/>
    <property type="evidence" value="ECO:0007669"/>
    <property type="project" value="UniProtKB-KW"/>
</dbReference>
<dbReference type="Proteomes" id="UP001139179">
    <property type="component" value="Unassembled WGS sequence"/>
</dbReference>
<dbReference type="InterPro" id="IPR032466">
    <property type="entry name" value="Metal_Hydrolase"/>
</dbReference>
<evidence type="ECO:0000256" key="2">
    <source>
        <dbReference type="PIRSR" id="PIRSR005902-1"/>
    </source>
</evidence>
<organism evidence="3 4">
    <name type="scientific">Halalkalibacter oceani</name>
    <dbReference type="NCBI Taxonomy" id="1653776"/>
    <lineage>
        <taxon>Bacteria</taxon>
        <taxon>Bacillati</taxon>
        <taxon>Bacillota</taxon>
        <taxon>Bacilli</taxon>
        <taxon>Bacillales</taxon>
        <taxon>Bacillaceae</taxon>
        <taxon>Halalkalibacter</taxon>
    </lineage>
</organism>
<dbReference type="AlphaFoldDB" id="A0A9X2DRB5"/>
<name>A0A9X2DRB5_9BACI</name>
<dbReference type="InterPro" id="IPR018228">
    <property type="entry name" value="DNase_TatD-rel_CS"/>
</dbReference>
<keyword evidence="4" id="KW-1185">Reference proteome</keyword>
<dbReference type="GO" id="GO:0016788">
    <property type="term" value="F:hydrolase activity, acting on ester bonds"/>
    <property type="evidence" value="ECO:0007669"/>
    <property type="project" value="InterPro"/>
</dbReference>
<keyword evidence="1 3" id="KW-0378">Hydrolase</keyword>
<reference evidence="3" key="1">
    <citation type="submission" date="2022-05" db="EMBL/GenBank/DDBJ databases">
        <title>Comparative Genomics of Spacecraft Associated Microbes.</title>
        <authorList>
            <person name="Tran M.T."/>
            <person name="Wright A."/>
            <person name="Seuylemezian A."/>
            <person name="Eisen J."/>
            <person name="Coil D."/>
        </authorList>
    </citation>
    <scope>NUCLEOTIDE SEQUENCE</scope>
    <source>
        <strain evidence="3">214.1.1</strain>
    </source>
</reference>
<gene>
    <name evidence="3" type="ORF">M3202_11740</name>
</gene>
<comment type="caution">
    <text evidence="3">The sequence shown here is derived from an EMBL/GenBank/DDBJ whole genome shotgun (WGS) entry which is preliminary data.</text>
</comment>
<dbReference type="EMBL" id="JAMBOL010000009">
    <property type="protein sequence ID" value="MCM3714750.1"/>
    <property type="molecule type" value="Genomic_DNA"/>
</dbReference>
<feature type="binding site" evidence="2">
    <location>
        <position position="5"/>
    </location>
    <ligand>
        <name>a divalent metal cation</name>
        <dbReference type="ChEBI" id="CHEBI:60240"/>
        <label>1</label>
    </ligand>
</feature>
<evidence type="ECO:0000313" key="4">
    <source>
        <dbReference type="Proteomes" id="UP001139179"/>
    </source>
</evidence>
<proteinExistence type="predicted"/>
<dbReference type="CDD" id="cd01310">
    <property type="entry name" value="TatD_DNAse"/>
    <property type="match status" value="1"/>
</dbReference>
<evidence type="ECO:0000256" key="1">
    <source>
        <dbReference type="ARBA" id="ARBA00022801"/>
    </source>
</evidence>
<dbReference type="PANTHER" id="PTHR46124:SF2">
    <property type="entry name" value="D-AMINOACYL-TRNA DEACYLASE"/>
    <property type="match status" value="1"/>
</dbReference>
<dbReference type="Gene3D" id="3.20.20.140">
    <property type="entry name" value="Metal-dependent hydrolases"/>
    <property type="match status" value="1"/>
</dbReference>